<dbReference type="Proteomes" id="UP000464495">
    <property type="component" value="Chromosome"/>
</dbReference>
<dbReference type="SUPFAM" id="SSF53254">
    <property type="entry name" value="Phosphoglycerate mutase-like"/>
    <property type="match status" value="1"/>
</dbReference>
<name>A0A6P1SU66_9RHOB</name>
<protein>
    <submittedName>
        <fullName evidence="1">Alpha-ribazole phosphatase</fullName>
    </submittedName>
</protein>
<dbReference type="SMART" id="SM00855">
    <property type="entry name" value="PGAM"/>
    <property type="match status" value="1"/>
</dbReference>
<accession>A0A6P1SU66</accession>
<dbReference type="RefSeq" id="WP_161860540.1">
    <property type="nucleotide sequence ID" value="NZ_CP046620.1"/>
</dbReference>
<dbReference type="InterPro" id="IPR013078">
    <property type="entry name" value="His_Pase_superF_clade-1"/>
</dbReference>
<dbReference type="Gene3D" id="3.40.50.1240">
    <property type="entry name" value="Phosphoglycerate mutase-like"/>
    <property type="match status" value="1"/>
</dbReference>
<dbReference type="Pfam" id="PF00300">
    <property type="entry name" value="His_Phos_1"/>
    <property type="match status" value="1"/>
</dbReference>
<evidence type="ECO:0000313" key="2">
    <source>
        <dbReference type="Proteomes" id="UP000464495"/>
    </source>
</evidence>
<sequence>MVLILMRHTRPENGEGRCYGRTDLPLPPDAAAQMDAALATLTHPPQALATSPARRCRLLADRAARRFGLIPQVLPDLREMNFGTWENRRWSEVPRAELDQWAADFLHARPHGGESVAQMQARVLPALAALQGAGTTLVVTHAGVAKIAAAAMGHTDPWTHSLPYGETLTIPATLSLAPADA</sequence>
<dbReference type="KEGG" id="amaq:GO499_01610"/>
<dbReference type="AlphaFoldDB" id="A0A6P1SU66"/>
<evidence type="ECO:0000313" key="1">
    <source>
        <dbReference type="EMBL" id="QHQ33968.1"/>
    </source>
</evidence>
<gene>
    <name evidence="1" type="ORF">GO499_01610</name>
</gene>
<proteinExistence type="predicted"/>
<dbReference type="InterPro" id="IPR029033">
    <property type="entry name" value="His_PPase_superfam"/>
</dbReference>
<keyword evidence="2" id="KW-1185">Reference proteome</keyword>
<dbReference type="EMBL" id="CP046620">
    <property type="protein sequence ID" value="QHQ33968.1"/>
    <property type="molecule type" value="Genomic_DNA"/>
</dbReference>
<reference evidence="1 2" key="1">
    <citation type="submission" date="2019-12" db="EMBL/GenBank/DDBJ databases">
        <title>Complete genome sequence of Algicella marina strain 9Alg 56(T) isolated from the red alga Tichocarpus crinitus.</title>
        <authorList>
            <person name="Kim S.-G."/>
            <person name="Nedashkovskaya O.I."/>
        </authorList>
    </citation>
    <scope>NUCLEOTIDE SEQUENCE [LARGE SCALE GENOMIC DNA]</scope>
    <source>
        <strain evidence="1 2">9Alg 56</strain>
    </source>
</reference>
<organism evidence="1 2">
    <name type="scientific">Algicella marina</name>
    <dbReference type="NCBI Taxonomy" id="2683284"/>
    <lineage>
        <taxon>Bacteria</taxon>
        <taxon>Pseudomonadati</taxon>
        <taxon>Pseudomonadota</taxon>
        <taxon>Alphaproteobacteria</taxon>
        <taxon>Rhodobacterales</taxon>
        <taxon>Paracoccaceae</taxon>
        <taxon>Algicella</taxon>
    </lineage>
</organism>